<dbReference type="GO" id="GO:0045259">
    <property type="term" value="C:proton-transporting ATP synthase complex"/>
    <property type="evidence" value="ECO:0007669"/>
    <property type="project" value="UniProtKB-KW"/>
</dbReference>
<name>A0A343J8L2_9SAUR</name>
<dbReference type="GO" id="GO:0015986">
    <property type="term" value="P:proton motive force-driven ATP synthesis"/>
    <property type="evidence" value="ECO:0007669"/>
    <property type="project" value="InterPro"/>
</dbReference>
<evidence type="ECO:0000256" key="6">
    <source>
        <dbReference type="ARBA" id="ARBA00022781"/>
    </source>
</evidence>
<keyword evidence="10 13" id="KW-0472">Membrane</keyword>
<sequence length="54" mass="6466">MPQLNPAPWFPIMVMAWTVLSIMFMPKLINTQLIITPLPHYTTTQNPHWAWPWY</sequence>
<evidence type="ECO:0000256" key="13">
    <source>
        <dbReference type="SAM" id="Phobius"/>
    </source>
</evidence>
<dbReference type="AlphaFoldDB" id="A0A343J8L2"/>
<reference evidence="14" key="1">
    <citation type="journal article" date="2017" name="Mitochondrial DNA Part B Resour">
        <title>The mitochondrial genomes of Atlas Geckos (Quedenfeldtia): mitogenome assembly from transcriptomes and anchored hybrid enrichment datasets.</title>
        <authorList>
            <person name="Lyra M.L."/>
            <person name="Joger U."/>
            <person name="Schulter U."/>
            <person name="Slimani T."/>
            <person name="El Mouden E.H."/>
            <person name="Bouazza A."/>
            <person name="Kunzel S."/>
            <person name="Lemmon A.R."/>
            <person name="Moriarty Lemmon E."/>
            <person name="Vences M."/>
        </authorList>
    </citation>
    <scope>NUCLEOTIDE SEQUENCE</scope>
</reference>
<dbReference type="PANTHER" id="PTHR39937">
    <property type="entry name" value="ATP SYNTHASE PROTEIN 8"/>
    <property type="match status" value="1"/>
</dbReference>
<keyword evidence="6 12" id="KW-0375">Hydrogen ion transport</keyword>
<keyword evidence="5 12" id="KW-0812">Transmembrane</keyword>
<evidence type="ECO:0000256" key="12">
    <source>
        <dbReference type="RuleBase" id="RU003661"/>
    </source>
</evidence>
<keyword evidence="8 12" id="KW-0406">Ion transport</keyword>
<organism evidence="14">
    <name type="scientific">Quedenfeldtia moerens</name>
    <dbReference type="NCBI Taxonomy" id="933639"/>
    <lineage>
        <taxon>Eukaryota</taxon>
        <taxon>Metazoa</taxon>
        <taxon>Chordata</taxon>
        <taxon>Craniata</taxon>
        <taxon>Vertebrata</taxon>
        <taxon>Euteleostomi</taxon>
        <taxon>Lepidosauria</taxon>
        <taxon>Squamata</taxon>
        <taxon>Bifurcata</taxon>
        <taxon>Gekkota</taxon>
        <taxon>Sphaerodactylidae</taxon>
        <taxon>Quedenfeldtia</taxon>
    </lineage>
</organism>
<comment type="similarity">
    <text evidence="2 12">Belongs to the ATPase protein 8 family.</text>
</comment>
<dbReference type="InterPro" id="IPR050635">
    <property type="entry name" value="ATPase_protein_8"/>
</dbReference>
<dbReference type="GO" id="GO:0015078">
    <property type="term" value="F:proton transmembrane transporter activity"/>
    <property type="evidence" value="ECO:0007669"/>
    <property type="project" value="InterPro"/>
</dbReference>
<keyword evidence="11" id="KW-0066">ATP synthesis</keyword>
<dbReference type="PANTHER" id="PTHR39937:SF1">
    <property type="entry name" value="ATP SYNTHASE PROTEIN 8"/>
    <property type="match status" value="1"/>
</dbReference>
<dbReference type="GO" id="GO:0031966">
    <property type="term" value="C:mitochondrial membrane"/>
    <property type="evidence" value="ECO:0007669"/>
    <property type="project" value="UniProtKB-SubCell"/>
</dbReference>
<evidence type="ECO:0000256" key="7">
    <source>
        <dbReference type="ARBA" id="ARBA00022989"/>
    </source>
</evidence>
<evidence type="ECO:0000256" key="10">
    <source>
        <dbReference type="ARBA" id="ARBA00023136"/>
    </source>
</evidence>
<geneLocation type="mitochondrion" evidence="14"/>
<comment type="subcellular location">
    <subcellularLocation>
        <location evidence="1 12">Mitochondrion membrane</location>
        <topology evidence="1 12">Single-pass membrane protein</topology>
    </subcellularLocation>
</comment>
<evidence type="ECO:0000256" key="11">
    <source>
        <dbReference type="ARBA" id="ARBA00023310"/>
    </source>
</evidence>
<evidence type="ECO:0000256" key="8">
    <source>
        <dbReference type="ARBA" id="ARBA00023065"/>
    </source>
</evidence>
<evidence type="ECO:0000256" key="2">
    <source>
        <dbReference type="ARBA" id="ARBA00008892"/>
    </source>
</evidence>
<dbReference type="Pfam" id="PF00895">
    <property type="entry name" value="ATP-synt_8"/>
    <property type="match status" value="1"/>
</dbReference>
<keyword evidence="3 12" id="KW-0813">Transport</keyword>
<dbReference type="InterPro" id="IPR001421">
    <property type="entry name" value="ATP8_metazoa"/>
</dbReference>
<evidence type="ECO:0000256" key="3">
    <source>
        <dbReference type="ARBA" id="ARBA00022448"/>
    </source>
</evidence>
<dbReference type="EMBL" id="KY996814">
    <property type="protein sequence ID" value="ASW34672.1"/>
    <property type="molecule type" value="Genomic_DNA"/>
</dbReference>
<proteinExistence type="inferred from homology"/>
<keyword evidence="9 12" id="KW-0496">Mitochondrion</keyword>
<keyword evidence="4 12" id="KW-0138">CF(0)</keyword>
<gene>
    <name evidence="14" type="primary">ATP8</name>
</gene>
<evidence type="ECO:0000256" key="9">
    <source>
        <dbReference type="ARBA" id="ARBA00023128"/>
    </source>
</evidence>
<evidence type="ECO:0000256" key="5">
    <source>
        <dbReference type="ARBA" id="ARBA00022692"/>
    </source>
</evidence>
<accession>A0A343J8L2</accession>
<protein>
    <recommendedName>
        <fullName evidence="12">ATP synthase complex subunit 8</fullName>
    </recommendedName>
</protein>
<evidence type="ECO:0000256" key="4">
    <source>
        <dbReference type="ARBA" id="ARBA00022547"/>
    </source>
</evidence>
<keyword evidence="7 13" id="KW-1133">Transmembrane helix</keyword>
<feature type="transmembrane region" description="Helical" evidence="13">
    <location>
        <begin position="6"/>
        <end position="25"/>
    </location>
</feature>
<evidence type="ECO:0000313" key="14">
    <source>
        <dbReference type="EMBL" id="ASW34672.1"/>
    </source>
</evidence>
<evidence type="ECO:0000256" key="1">
    <source>
        <dbReference type="ARBA" id="ARBA00004304"/>
    </source>
</evidence>